<name>A0A6I3SYE1_9BURK</name>
<dbReference type="Proteomes" id="UP000430634">
    <property type="component" value="Unassembled WGS sequence"/>
</dbReference>
<reference evidence="1 2" key="1">
    <citation type="submission" date="2019-11" db="EMBL/GenBank/DDBJ databases">
        <title>Type strains purchased from KCTC, JCM and DSMZ.</title>
        <authorList>
            <person name="Lu H."/>
        </authorList>
    </citation>
    <scope>NUCLEOTIDE SEQUENCE [LARGE SCALE GENOMIC DNA]</scope>
    <source>
        <strain evidence="1 2">KCTC 52429</strain>
    </source>
</reference>
<protein>
    <submittedName>
        <fullName evidence="1">Uncharacterized protein</fullName>
    </submittedName>
</protein>
<gene>
    <name evidence="1" type="ORF">GM672_15790</name>
</gene>
<evidence type="ECO:0000313" key="2">
    <source>
        <dbReference type="Proteomes" id="UP000430634"/>
    </source>
</evidence>
<dbReference type="EMBL" id="WNKZ01000045">
    <property type="protein sequence ID" value="MTV54193.1"/>
    <property type="molecule type" value="Genomic_DNA"/>
</dbReference>
<proteinExistence type="predicted"/>
<sequence>MEFIEKQNSACDQTIAGATLSIKHGFILSKKQQHFLKAQIWCTGAPGRSKIAPSQGIP</sequence>
<evidence type="ECO:0000313" key="1">
    <source>
        <dbReference type="EMBL" id="MTV54193.1"/>
    </source>
</evidence>
<dbReference type="RefSeq" id="WP_155471495.1">
    <property type="nucleotide sequence ID" value="NZ_BMKG01000033.1"/>
</dbReference>
<organism evidence="1 2">
    <name type="scientific">Pseudoduganella buxea</name>
    <dbReference type="NCBI Taxonomy" id="1949069"/>
    <lineage>
        <taxon>Bacteria</taxon>
        <taxon>Pseudomonadati</taxon>
        <taxon>Pseudomonadota</taxon>
        <taxon>Betaproteobacteria</taxon>
        <taxon>Burkholderiales</taxon>
        <taxon>Oxalobacteraceae</taxon>
        <taxon>Telluria group</taxon>
        <taxon>Pseudoduganella</taxon>
    </lineage>
</organism>
<comment type="caution">
    <text evidence="1">The sequence shown here is derived from an EMBL/GenBank/DDBJ whole genome shotgun (WGS) entry which is preliminary data.</text>
</comment>
<dbReference type="AlphaFoldDB" id="A0A6I3SYE1"/>
<accession>A0A6I3SYE1</accession>